<dbReference type="PANTHER" id="PTHR35011">
    <property type="entry name" value="2,3-DIKETO-L-GULONATE TRAP TRANSPORTER SMALL PERMEASE PROTEIN YIAM"/>
    <property type="match status" value="1"/>
</dbReference>
<dbReference type="EMBL" id="CP127247">
    <property type="protein sequence ID" value="WIY27398.1"/>
    <property type="molecule type" value="Genomic_DNA"/>
</dbReference>
<feature type="domain" description="Tripartite ATP-independent periplasmic transporters DctQ component" evidence="10">
    <location>
        <begin position="27"/>
        <end position="153"/>
    </location>
</feature>
<evidence type="ECO:0000256" key="1">
    <source>
        <dbReference type="ARBA" id="ARBA00004429"/>
    </source>
</evidence>
<evidence type="ECO:0000256" key="8">
    <source>
        <dbReference type="ARBA" id="ARBA00038436"/>
    </source>
</evidence>
<reference evidence="11 12" key="1">
    <citation type="submission" date="2023-06" db="EMBL/GenBank/DDBJ databases">
        <title>Parasedimentitalea psychrophila sp. nov., a psychrophilic bacterium isolated from deep-sea sediment.</title>
        <authorList>
            <person name="Li A."/>
        </authorList>
    </citation>
    <scope>NUCLEOTIDE SEQUENCE [LARGE SCALE GENOMIC DNA]</scope>
    <source>
        <strain evidence="11 12">QS115</strain>
    </source>
</reference>
<feature type="transmembrane region" description="Helical" evidence="9">
    <location>
        <begin position="91"/>
        <end position="110"/>
    </location>
</feature>
<dbReference type="Proteomes" id="UP001238334">
    <property type="component" value="Chromosome"/>
</dbReference>
<evidence type="ECO:0000259" key="10">
    <source>
        <dbReference type="Pfam" id="PF04290"/>
    </source>
</evidence>
<name>A0A9Y2L3E3_9RHOB</name>
<comment type="similarity">
    <text evidence="8 9">Belongs to the TRAP transporter small permease family.</text>
</comment>
<organism evidence="11 12">
    <name type="scientific">Parasedimentitalea psychrophila</name>
    <dbReference type="NCBI Taxonomy" id="2997337"/>
    <lineage>
        <taxon>Bacteria</taxon>
        <taxon>Pseudomonadati</taxon>
        <taxon>Pseudomonadota</taxon>
        <taxon>Alphaproteobacteria</taxon>
        <taxon>Rhodobacterales</taxon>
        <taxon>Paracoccaceae</taxon>
        <taxon>Parasedimentitalea</taxon>
    </lineage>
</organism>
<keyword evidence="6 9" id="KW-1133">Transmembrane helix</keyword>
<comment type="subcellular location">
    <subcellularLocation>
        <location evidence="1 9">Cell inner membrane</location>
        <topology evidence="1 9">Multi-pass membrane protein</topology>
    </subcellularLocation>
</comment>
<evidence type="ECO:0000256" key="2">
    <source>
        <dbReference type="ARBA" id="ARBA00022448"/>
    </source>
</evidence>
<comment type="function">
    <text evidence="9">Part of the tripartite ATP-independent periplasmic (TRAP) transport system.</text>
</comment>
<dbReference type="InterPro" id="IPR055348">
    <property type="entry name" value="DctQ"/>
</dbReference>
<proteinExistence type="inferred from homology"/>
<dbReference type="GO" id="GO:0005886">
    <property type="term" value="C:plasma membrane"/>
    <property type="evidence" value="ECO:0007669"/>
    <property type="project" value="UniProtKB-SubCell"/>
</dbReference>
<feature type="transmembrane region" description="Helical" evidence="9">
    <location>
        <begin position="130"/>
        <end position="153"/>
    </location>
</feature>
<evidence type="ECO:0000313" key="11">
    <source>
        <dbReference type="EMBL" id="WIY27398.1"/>
    </source>
</evidence>
<keyword evidence="4 9" id="KW-0997">Cell inner membrane</keyword>
<evidence type="ECO:0000313" key="12">
    <source>
        <dbReference type="Proteomes" id="UP001238334"/>
    </source>
</evidence>
<evidence type="ECO:0000256" key="9">
    <source>
        <dbReference type="RuleBase" id="RU369079"/>
    </source>
</evidence>
<dbReference type="GO" id="GO:0015740">
    <property type="term" value="P:C4-dicarboxylate transport"/>
    <property type="evidence" value="ECO:0007669"/>
    <property type="project" value="TreeGrafter"/>
</dbReference>
<dbReference type="PANTHER" id="PTHR35011:SF2">
    <property type="entry name" value="2,3-DIKETO-L-GULONATE TRAP TRANSPORTER SMALL PERMEASE PROTEIN YIAM"/>
    <property type="match status" value="1"/>
</dbReference>
<dbReference type="KEGG" id="ppso:QPJ95_11070"/>
<comment type="subunit">
    <text evidence="9">The complex comprises the extracytoplasmic solute receptor protein and the two transmembrane proteins.</text>
</comment>
<keyword evidence="12" id="KW-1185">Reference proteome</keyword>
<evidence type="ECO:0000256" key="4">
    <source>
        <dbReference type="ARBA" id="ARBA00022519"/>
    </source>
</evidence>
<dbReference type="AlphaFoldDB" id="A0A9Y2L3E3"/>
<feature type="transmembrane region" description="Helical" evidence="9">
    <location>
        <begin position="20"/>
        <end position="41"/>
    </location>
</feature>
<keyword evidence="5 9" id="KW-0812">Transmembrane</keyword>
<feature type="transmembrane region" description="Helical" evidence="9">
    <location>
        <begin position="56"/>
        <end position="79"/>
    </location>
</feature>
<gene>
    <name evidence="11" type="ORF">QPJ95_11070</name>
</gene>
<sequence length="164" mass="18177">MFDRCKMLLKHVDTASKGLVICAMAVMTVLVVTQVVFRYAFSSAIDWSDEVARLAFVWAMFLAIPHGIRAGVHVGIDALVTRFSAALQERLFRLSAALGCILMLVLFYFSAQVTVYSWPELMPTINLTAAVYYIAILIAAAHSTLHLLLLVWGGSETWSEETMS</sequence>
<dbReference type="GO" id="GO:0022857">
    <property type="term" value="F:transmembrane transporter activity"/>
    <property type="evidence" value="ECO:0007669"/>
    <property type="project" value="UniProtKB-UniRule"/>
</dbReference>
<accession>A0A9Y2L3E3</accession>
<evidence type="ECO:0000256" key="6">
    <source>
        <dbReference type="ARBA" id="ARBA00022989"/>
    </source>
</evidence>
<keyword evidence="2 9" id="KW-0813">Transport</keyword>
<evidence type="ECO:0000256" key="3">
    <source>
        <dbReference type="ARBA" id="ARBA00022475"/>
    </source>
</evidence>
<dbReference type="RefSeq" id="WP_270919400.1">
    <property type="nucleotide sequence ID" value="NZ_CP127247.1"/>
</dbReference>
<keyword evidence="7 9" id="KW-0472">Membrane</keyword>
<dbReference type="Pfam" id="PF04290">
    <property type="entry name" value="DctQ"/>
    <property type="match status" value="1"/>
</dbReference>
<keyword evidence="3" id="KW-1003">Cell membrane</keyword>
<evidence type="ECO:0000256" key="5">
    <source>
        <dbReference type="ARBA" id="ARBA00022692"/>
    </source>
</evidence>
<protein>
    <recommendedName>
        <fullName evidence="9">TRAP transporter small permease protein</fullName>
    </recommendedName>
</protein>
<evidence type="ECO:0000256" key="7">
    <source>
        <dbReference type="ARBA" id="ARBA00023136"/>
    </source>
</evidence>
<dbReference type="InterPro" id="IPR007387">
    <property type="entry name" value="TRAP_DctQ"/>
</dbReference>